<feature type="non-terminal residue" evidence="3">
    <location>
        <position position="52"/>
    </location>
</feature>
<dbReference type="GO" id="GO:0004760">
    <property type="term" value="F:L-serine-pyruvate transaminase activity"/>
    <property type="evidence" value="ECO:0007669"/>
    <property type="project" value="TreeGrafter"/>
</dbReference>
<name>A0A117LBC2_9THEO</name>
<gene>
    <name evidence="3" type="ORF">XD66_0996</name>
</gene>
<dbReference type="GO" id="GO:0019265">
    <property type="term" value="P:glycine biosynthetic process, by transamination of glyoxylate"/>
    <property type="evidence" value="ECO:0007669"/>
    <property type="project" value="TreeGrafter"/>
</dbReference>
<organism evidence="3 4">
    <name type="scientific">Thermacetogenium phaeum</name>
    <dbReference type="NCBI Taxonomy" id="85874"/>
    <lineage>
        <taxon>Bacteria</taxon>
        <taxon>Bacillati</taxon>
        <taxon>Bacillota</taxon>
        <taxon>Clostridia</taxon>
        <taxon>Thermoanaerobacterales</taxon>
        <taxon>Thermoanaerobacteraceae</taxon>
        <taxon>Thermacetogenium</taxon>
    </lineage>
</organism>
<dbReference type="PANTHER" id="PTHR21152">
    <property type="entry name" value="AMINOTRANSFERASE CLASS V"/>
    <property type="match status" value="1"/>
</dbReference>
<dbReference type="Proteomes" id="UP000053326">
    <property type="component" value="Unassembled WGS sequence"/>
</dbReference>
<dbReference type="GO" id="GO:0008453">
    <property type="term" value="F:alanine-glyoxylate transaminase activity"/>
    <property type="evidence" value="ECO:0007669"/>
    <property type="project" value="TreeGrafter"/>
</dbReference>
<evidence type="ECO:0000313" key="3">
    <source>
        <dbReference type="EMBL" id="KUK36293.1"/>
    </source>
</evidence>
<keyword evidence="3" id="KW-0808">Transferase</keyword>
<keyword evidence="3" id="KW-0032">Aminotransferase</keyword>
<dbReference type="Gene3D" id="3.40.640.10">
    <property type="entry name" value="Type I PLP-dependent aspartate aminotransferase-like (Major domain)"/>
    <property type="match status" value="1"/>
</dbReference>
<accession>A0A117LBC2</accession>
<evidence type="ECO:0000313" key="4">
    <source>
        <dbReference type="Proteomes" id="UP000053326"/>
    </source>
</evidence>
<dbReference type="AlphaFoldDB" id="A0A117LBC2"/>
<proteinExistence type="predicted"/>
<protein>
    <submittedName>
        <fullName evidence="3">Aminotransferase, class V</fullName>
    </submittedName>
</protein>
<evidence type="ECO:0000256" key="1">
    <source>
        <dbReference type="ARBA" id="ARBA00001933"/>
    </source>
</evidence>
<sequence length="52" mass="5903">MEEKQYLMLPGPTPVPPRVLRALAKPMINHRGPEFKTLLSEITAGLKEVFRT</sequence>
<keyword evidence="2" id="KW-0663">Pyridoxal phosphate</keyword>
<reference evidence="4" key="1">
    <citation type="journal article" date="2015" name="MBio">
        <title>Genome-Resolved Metagenomic Analysis Reveals Roles for Candidate Phyla and Other Microbial Community Members in Biogeochemical Transformations in Oil Reservoirs.</title>
        <authorList>
            <person name="Hu P."/>
            <person name="Tom L."/>
            <person name="Singh A."/>
            <person name="Thomas B.C."/>
            <person name="Baker B.J."/>
            <person name="Piceno Y.M."/>
            <person name="Andersen G.L."/>
            <person name="Banfield J.F."/>
        </authorList>
    </citation>
    <scope>NUCLEOTIDE SEQUENCE [LARGE SCALE GENOMIC DNA]</scope>
</reference>
<dbReference type="SUPFAM" id="SSF53383">
    <property type="entry name" value="PLP-dependent transferases"/>
    <property type="match status" value="1"/>
</dbReference>
<evidence type="ECO:0000256" key="2">
    <source>
        <dbReference type="ARBA" id="ARBA00022898"/>
    </source>
</evidence>
<dbReference type="PANTHER" id="PTHR21152:SF40">
    <property type="entry name" value="ALANINE--GLYOXYLATE AMINOTRANSFERASE"/>
    <property type="match status" value="1"/>
</dbReference>
<dbReference type="EMBL" id="LGFO01000123">
    <property type="protein sequence ID" value="KUK36293.1"/>
    <property type="molecule type" value="Genomic_DNA"/>
</dbReference>
<comment type="cofactor">
    <cofactor evidence="1">
        <name>pyridoxal 5'-phosphate</name>
        <dbReference type="ChEBI" id="CHEBI:597326"/>
    </cofactor>
</comment>
<comment type="caution">
    <text evidence="3">The sequence shown here is derived from an EMBL/GenBank/DDBJ whole genome shotgun (WGS) entry which is preliminary data.</text>
</comment>
<dbReference type="InterPro" id="IPR015424">
    <property type="entry name" value="PyrdxlP-dep_Trfase"/>
</dbReference>
<dbReference type="InterPro" id="IPR015421">
    <property type="entry name" value="PyrdxlP-dep_Trfase_major"/>
</dbReference>